<dbReference type="InterPro" id="IPR010713">
    <property type="entry name" value="XET_C"/>
</dbReference>
<evidence type="ECO:0000256" key="13">
    <source>
        <dbReference type="ARBA" id="ARBA00058567"/>
    </source>
</evidence>
<evidence type="ECO:0000256" key="7">
    <source>
        <dbReference type="ARBA" id="ARBA00022679"/>
    </source>
</evidence>
<protein>
    <recommendedName>
        <fullName evidence="3">xyloglucan:xyloglucosyl transferase</fullName>
        <ecNumber evidence="3">2.4.1.207</ecNumber>
    </recommendedName>
</protein>
<proteinExistence type="predicted"/>
<dbReference type="SUPFAM" id="SSF49899">
    <property type="entry name" value="Concanavalin A-like lectins/glucanases"/>
    <property type="match status" value="1"/>
</dbReference>
<comment type="function">
    <text evidence="13">Catalyzes xyloglucan endohydrolysis (XEH) and/or endotransglycosylation (XET). Cleaves and religates xyloglucan polymers, an essential constituent of the primary cell wall, and thereby participates in cell wall construction of growing tissues.</text>
</comment>
<dbReference type="EC" id="2.4.1.207" evidence="3"/>
<dbReference type="PANTHER" id="PTHR31062">
    <property type="entry name" value="XYLOGLUCAN ENDOTRANSGLUCOSYLASE/HYDROLASE PROTEIN 8-RELATED"/>
    <property type="match status" value="1"/>
</dbReference>
<name>A0AAN9SSH0_PSOTE</name>
<dbReference type="GO" id="GO:0048046">
    <property type="term" value="C:apoplast"/>
    <property type="evidence" value="ECO:0007669"/>
    <property type="project" value="UniProtKB-SubCell"/>
</dbReference>
<dbReference type="Gene3D" id="2.60.120.200">
    <property type="match status" value="1"/>
</dbReference>
<evidence type="ECO:0000256" key="1">
    <source>
        <dbReference type="ARBA" id="ARBA00004191"/>
    </source>
</evidence>
<evidence type="ECO:0000256" key="11">
    <source>
        <dbReference type="ARBA" id="ARBA00023295"/>
    </source>
</evidence>
<dbReference type="GO" id="GO:0016762">
    <property type="term" value="F:xyloglucan:xyloglucosyl transferase activity"/>
    <property type="evidence" value="ECO:0007669"/>
    <property type="project" value="UniProtKB-EC"/>
</dbReference>
<evidence type="ECO:0000256" key="6">
    <source>
        <dbReference type="ARBA" id="ARBA00022525"/>
    </source>
</evidence>
<accession>A0AAN9SSH0</accession>
<keyword evidence="9" id="KW-0378">Hydrolase</keyword>
<evidence type="ECO:0000256" key="9">
    <source>
        <dbReference type="ARBA" id="ARBA00022801"/>
    </source>
</evidence>
<evidence type="ECO:0000256" key="14">
    <source>
        <dbReference type="SAM" id="MobiDB-lite"/>
    </source>
</evidence>
<dbReference type="EMBL" id="JAYMYS010000003">
    <property type="protein sequence ID" value="KAK7399898.1"/>
    <property type="molecule type" value="Genomic_DNA"/>
</dbReference>
<organism evidence="16 17">
    <name type="scientific">Psophocarpus tetragonolobus</name>
    <name type="common">Winged bean</name>
    <name type="synonym">Dolichos tetragonolobus</name>
    <dbReference type="NCBI Taxonomy" id="3891"/>
    <lineage>
        <taxon>Eukaryota</taxon>
        <taxon>Viridiplantae</taxon>
        <taxon>Streptophyta</taxon>
        <taxon>Embryophyta</taxon>
        <taxon>Tracheophyta</taxon>
        <taxon>Spermatophyta</taxon>
        <taxon>Magnoliopsida</taxon>
        <taxon>eudicotyledons</taxon>
        <taxon>Gunneridae</taxon>
        <taxon>Pentapetalae</taxon>
        <taxon>rosids</taxon>
        <taxon>fabids</taxon>
        <taxon>Fabales</taxon>
        <taxon>Fabaceae</taxon>
        <taxon>Papilionoideae</taxon>
        <taxon>50 kb inversion clade</taxon>
        <taxon>NPAAA clade</taxon>
        <taxon>indigoferoid/millettioid clade</taxon>
        <taxon>Phaseoleae</taxon>
        <taxon>Psophocarpus</taxon>
    </lineage>
</organism>
<dbReference type="Proteomes" id="UP001386955">
    <property type="component" value="Unassembled WGS sequence"/>
</dbReference>
<dbReference type="GO" id="GO:0042546">
    <property type="term" value="P:cell wall biogenesis"/>
    <property type="evidence" value="ECO:0007669"/>
    <property type="project" value="InterPro"/>
</dbReference>
<evidence type="ECO:0000256" key="8">
    <source>
        <dbReference type="ARBA" id="ARBA00022729"/>
    </source>
</evidence>
<dbReference type="Pfam" id="PF00722">
    <property type="entry name" value="Glyco_hydro_16"/>
    <property type="match status" value="1"/>
</dbReference>
<evidence type="ECO:0000313" key="17">
    <source>
        <dbReference type="Proteomes" id="UP001386955"/>
    </source>
</evidence>
<evidence type="ECO:0000256" key="5">
    <source>
        <dbReference type="ARBA" id="ARBA00022523"/>
    </source>
</evidence>
<dbReference type="InterPro" id="IPR044791">
    <property type="entry name" value="Beta-glucanase/XTH"/>
</dbReference>
<comment type="subcellular location">
    <subcellularLocation>
        <location evidence="1">Secreted</location>
        <location evidence="1">Cell wall</location>
    </subcellularLocation>
    <subcellularLocation>
        <location evidence="2">Secreted</location>
        <location evidence="2">Extracellular space</location>
        <location evidence="2">Apoplast</location>
    </subcellularLocation>
</comment>
<keyword evidence="4" id="KW-0134">Cell wall</keyword>
<evidence type="ECO:0000256" key="2">
    <source>
        <dbReference type="ARBA" id="ARBA00004271"/>
    </source>
</evidence>
<dbReference type="GO" id="GO:0004553">
    <property type="term" value="F:hydrolase activity, hydrolyzing O-glycosyl compounds"/>
    <property type="evidence" value="ECO:0007669"/>
    <property type="project" value="InterPro"/>
</dbReference>
<dbReference type="CDD" id="cd02176">
    <property type="entry name" value="GH16_XET"/>
    <property type="match status" value="1"/>
</dbReference>
<feature type="compositionally biased region" description="Basic residues" evidence="14">
    <location>
        <begin position="416"/>
        <end position="427"/>
    </location>
</feature>
<keyword evidence="5" id="KW-0052">Apoplast</keyword>
<evidence type="ECO:0000259" key="15">
    <source>
        <dbReference type="PROSITE" id="PS51762"/>
    </source>
</evidence>
<keyword evidence="8" id="KW-0732">Signal</keyword>
<gene>
    <name evidence="16" type="ORF">VNO78_11093</name>
</gene>
<sequence>MVALETEPRVEAFVNKSLYTSKRKQKNTQEQRERIMPINHTAESFLYNCNPFSGLSIASSCRHYSKPLSLSSSFSFFLLLLHRPALRHSLYISKTPLAEETNTIMQGSYTGFLLLFFCSMLFAFSSASPSNLPIIPFDEGYTPLFGDSNLVIHRDGNSVHLSLDERTGSGFVSHDLYLHGYFSASIKLPSDYTAGVVVAFYMSNGDMFQNNHDEIDFEFLGNIRGKDWRIQTNVYGNGSTNIGREERYGLWFDPADDFHQYGIVWTDSQIIFYVDNVPIREVTRTKSMGGDFPSKPMTLYATIWDASDWATNGGKYRVNYKYAPYVAEFSDLVLHGCAVDPIEHVAKCDNAPSSGAIPSSITPAQRVKMENFRKKHMTYSYCYDKVRYKVPPSECVINSQEAERLRKFDPVTFGSGRRHHGKRHRHNREVASSL</sequence>
<comment type="caution">
    <text evidence="16">The sequence shown here is derived from an EMBL/GenBank/DDBJ whole genome shotgun (WGS) entry which is preliminary data.</text>
</comment>
<evidence type="ECO:0000256" key="3">
    <source>
        <dbReference type="ARBA" id="ARBA00012152"/>
    </source>
</evidence>
<evidence type="ECO:0000256" key="4">
    <source>
        <dbReference type="ARBA" id="ARBA00022512"/>
    </source>
</evidence>
<keyword evidence="10" id="KW-1015">Disulfide bond</keyword>
<dbReference type="InterPro" id="IPR013320">
    <property type="entry name" value="ConA-like_dom_sf"/>
</dbReference>
<evidence type="ECO:0000313" key="16">
    <source>
        <dbReference type="EMBL" id="KAK7399898.1"/>
    </source>
</evidence>
<dbReference type="GO" id="GO:0010411">
    <property type="term" value="P:xyloglucan metabolic process"/>
    <property type="evidence" value="ECO:0007669"/>
    <property type="project" value="InterPro"/>
</dbReference>
<reference evidence="16 17" key="1">
    <citation type="submission" date="2024-01" db="EMBL/GenBank/DDBJ databases">
        <title>The genomes of 5 underutilized Papilionoideae crops provide insights into root nodulation and disease resistanc.</title>
        <authorList>
            <person name="Jiang F."/>
        </authorList>
    </citation>
    <scope>NUCLEOTIDE SEQUENCE [LARGE SCALE GENOMIC DNA]</scope>
    <source>
        <strain evidence="16">DUOXIRENSHENG_FW03</strain>
        <tissue evidence="16">Leaves</tissue>
    </source>
</reference>
<dbReference type="FunFam" id="2.60.120.200:FF:000025">
    <property type="entry name" value="Xyloglucan endotransglucosylase/hydrolase"/>
    <property type="match status" value="1"/>
</dbReference>
<keyword evidence="6" id="KW-0964">Secreted</keyword>
<keyword evidence="17" id="KW-1185">Reference proteome</keyword>
<dbReference type="PROSITE" id="PS51762">
    <property type="entry name" value="GH16_2"/>
    <property type="match status" value="1"/>
</dbReference>
<dbReference type="InterPro" id="IPR000757">
    <property type="entry name" value="Beta-glucanase-like"/>
</dbReference>
<dbReference type="AlphaFoldDB" id="A0AAN9SSH0"/>
<comment type="catalytic activity">
    <reaction evidence="12">
        <text>breaks a beta-(1-&gt;4) bond in the backbone of a xyloglucan and transfers the xyloglucanyl segment on to O-4 of the non-reducing terminal glucose residue of an acceptor, which can be a xyloglucan or an oligosaccharide of xyloglucan.</text>
        <dbReference type="EC" id="2.4.1.207"/>
    </reaction>
</comment>
<evidence type="ECO:0000256" key="10">
    <source>
        <dbReference type="ARBA" id="ARBA00023157"/>
    </source>
</evidence>
<evidence type="ECO:0000256" key="12">
    <source>
        <dbReference type="ARBA" id="ARBA00034022"/>
    </source>
</evidence>
<keyword evidence="7" id="KW-0808">Transferase</keyword>
<feature type="domain" description="GH16" evidence="15">
    <location>
        <begin position="88"/>
        <end position="329"/>
    </location>
</feature>
<dbReference type="Pfam" id="PF06955">
    <property type="entry name" value="XET_C"/>
    <property type="match status" value="1"/>
</dbReference>
<keyword evidence="11" id="KW-0326">Glycosidase</keyword>
<feature type="region of interest" description="Disordered" evidence="14">
    <location>
        <begin position="411"/>
        <end position="434"/>
    </location>
</feature>
<dbReference type="InterPro" id="IPR016455">
    <property type="entry name" value="XTH"/>
</dbReference>